<feature type="non-terminal residue" evidence="2">
    <location>
        <position position="570"/>
    </location>
</feature>
<organism evidence="2 3">
    <name type="scientific">Mya arenaria</name>
    <name type="common">Soft-shell clam</name>
    <dbReference type="NCBI Taxonomy" id="6604"/>
    <lineage>
        <taxon>Eukaryota</taxon>
        <taxon>Metazoa</taxon>
        <taxon>Spiralia</taxon>
        <taxon>Lophotrochozoa</taxon>
        <taxon>Mollusca</taxon>
        <taxon>Bivalvia</taxon>
        <taxon>Autobranchia</taxon>
        <taxon>Heteroconchia</taxon>
        <taxon>Euheterodonta</taxon>
        <taxon>Imparidentia</taxon>
        <taxon>Neoheterodontei</taxon>
        <taxon>Myida</taxon>
        <taxon>Myoidea</taxon>
        <taxon>Myidae</taxon>
        <taxon>Mya</taxon>
    </lineage>
</organism>
<dbReference type="Gene3D" id="2.60.120.260">
    <property type="entry name" value="Galactose-binding domain-like"/>
    <property type="match status" value="1"/>
</dbReference>
<dbReference type="Proteomes" id="UP001164746">
    <property type="component" value="Chromosome 3"/>
</dbReference>
<reference evidence="2" key="1">
    <citation type="submission" date="2022-11" db="EMBL/GenBank/DDBJ databases">
        <title>Centuries of genome instability and evolution in soft-shell clam transmissible cancer (bioRxiv).</title>
        <authorList>
            <person name="Hart S.F.M."/>
            <person name="Yonemitsu M.A."/>
            <person name="Giersch R.M."/>
            <person name="Beal B.F."/>
            <person name="Arriagada G."/>
            <person name="Davis B.W."/>
            <person name="Ostrander E.A."/>
            <person name="Goff S.P."/>
            <person name="Metzger M.J."/>
        </authorList>
    </citation>
    <scope>NUCLEOTIDE SEQUENCE</scope>
    <source>
        <strain evidence="2">MELC-2E11</strain>
        <tissue evidence="2">Siphon/mantle</tissue>
    </source>
</reference>
<keyword evidence="1" id="KW-0245">EGF-like domain</keyword>
<sequence length="570" mass="60900">MDTQFTLPFNQTIDTNTYPTDGVFDIRFSATQARYVRLILKRTSVTPAEWGKWPIVICEVEVFGPNDKAIDNNPRTDPDGCDCCSRTADGRWTIDLGRKYLIKVILILGRSDGHFEQNKPFTVSVGELTTNLTEIYSGAPNQGNHVYFITLQPAMVIQVIKVWKKTPPAILTICEFQVYGLECLDGHFGPGCKDRGFCNGTYDMATGECPSCLAGYEGKTCSKVCKSGSFGPGCKYLCGHCLTGSSCNAQTGICPKGCGSGYKGSLCTQKCVDGTFGDDCTSNCSKHCSGGDMCNKTTGLCPNGCLSGYNLTGDGLCLTKCTQGTYGLNCAEKCGNCRDGVFCNTQNGHCPSGCERGSQGAECKNGCPNGVYGYNCDYTCHCMNDSDECDSEYGNCSNGCAIGWGGQNCSSDLSIIKHDSHGVNAVQQSTFDMCNASNIYNGKTLTHATSGNYQSTNLLISASNMSFSSSGNPATIATINNASMFGTKTGVSVMSICEVVLYGKDCPVVGSFGDKCWEKCHCGDGQRCDILTGKCSSPGCLQGWRGAACNTLETARMAVTGDDRERNVFV</sequence>
<accession>A0ABY7DNS4</accession>
<dbReference type="SUPFAM" id="SSF49785">
    <property type="entry name" value="Galactose-binding domain-like"/>
    <property type="match status" value="1"/>
</dbReference>
<dbReference type="InterPro" id="IPR008979">
    <property type="entry name" value="Galactose-bd-like_sf"/>
</dbReference>
<dbReference type="PANTHER" id="PTHR24043:SF8">
    <property type="entry name" value="EGF-LIKE DOMAIN-CONTAINING PROTEIN"/>
    <property type="match status" value="1"/>
</dbReference>
<proteinExistence type="predicted"/>
<dbReference type="InterPro" id="IPR042635">
    <property type="entry name" value="MEGF10/SREC1/2-like"/>
</dbReference>
<protein>
    <submittedName>
        <fullName evidence="2">MEGF6-like protein</fullName>
    </submittedName>
</protein>
<dbReference type="EMBL" id="CP111014">
    <property type="protein sequence ID" value="WAQ98528.1"/>
    <property type="molecule type" value="Genomic_DNA"/>
</dbReference>
<evidence type="ECO:0000313" key="3">
    <source>
        <dbReference type="Proteomes" id="UP001164746"/>
    </source>
</evidence>
<gene>
    <name evidence="2" type="ORF">MAR_022901</name>
</gene>
<evidence type="ECO:0000256" key="1">
    <source>
        <dbReference type="ARBA" id="ARBA00022536"/>
    </source>
</evidence>
<evidence type="ECO:0000313" key="2">
    <source>
        <dbReference type="EMBL" id="WAQ98528.1"/>
    </source>
</evidence>
<dbReference type="PANTHER" id="PTHR24043">
    <property type="entry name" value="SCAVENGER RECEPTOR CLASS F"/>
    <property type="match status" value="1"/>
</dbReference>
<dbReference type="Gene3D" id="2.170.300.10">
    <property type="entry name" value="Tie2 ligand-binding domain superfamily"/>
    <property type="match status" value="2"/>
</dbReference>
<name>A0ABY7DNS4_MYAAR</name>
<keyword evidence="3" id="KW-1185">Reference proteome</keyword>